<evidence type="ECO:0000313" key="4">
    <source>
        <dbReference type="Proteomes" id="UP000308730"/>
    </source>
</evidence>
<feature type="region of interest" description="Disordered" evidence="1">
    <location>
        <begin position="1"/>
        <end position="53"/>
    </location>
</feature>
<dbReference type="EMBL" id="SGPM01000528">
    <property type="protein sequence ID" value="THH19629.1"/>
    <property type="molecule type" value="Genomic_DNA"/>
</dbReference>
<dbReference type="Gene3D" id="1.10.10.60">
    <property type="entry name" value="Homeodomain-like"/>
    <property type="match status" value="1"/>
</dbReference>
<sequence>MAGQPSQDAQLGAREQSPASAQDQPISSQSQPTQPAGEAAPSHAVPPKSAKTNWKTTEDTILMVHLLDTKIAGEMSENGFKAVVWKDAERKFTKQGIKKTAKQCHTRSQTIKKDYIIFKEMRKLSGAGWNAETSTIVLSDGVWADFLKAHPTCTRYRARSFPLYDKCQETGSRDSKDTDILVSGKLDAHEFTCTFSVPPLPRVSFSPPLCITLFSSCITLFSSCITLFSSCITLVT</sequence>
<proteinExistence type="predicted"/>
<dbReference type="PANTHER" id="PTHR46929">
    <property type="entry name" value="EXPRESSED PROTEIN"/>
    <property type="match status" value="1"/>
</dbReference>
<name>A0A4S4M3G7_9APHY</name>
<evidence type="ECO:0000256" key="1">
    <source>
        <dbReference type="SAM" id="MobiDB-lite"/>
    </source>
</evidence>
<organism evidence="3 4">
    <name type="scientific">Antrodiella citrinella</name>
    <dbReference type="NCBI Taxonomy" id="2447956"/>
    <lineage>
        <taxon>Eukaryota</taxon>
        <taxon>Fungi</taxon>
        <taxon>Dikarya</taxon>
        <taxon>Basidiomycota</taxon>
        <taxon>Agaricomycotina</taxon>
        <taxon>Agaricomycetes</taxon>
        <taxon>Polyporales</taxon>
        <taxon>Steccherinaceae</taxon>
        <taxon>Antrodiella</taxon>
    </lineage>
</organism>
<reference evidence="3 4" key="1">
    <citation type="submission" date="2019-02" db="EMBL/GenBank/DDBJ databases">
        <title>Genome sequencing of the rare red list fungi Antrodiella citrinella (Flaviporus citrinellus).</title>
        <authorList>
            <person name="Buettner E."/>
            <person name="Kellner H."/>
        </authorList>
    </citation>
    <scope>NUCLEOTIDE SEQUENCE [LARGE SCALE GENOMIC DNA]</scope>
    <source>
        <strain evidence="3 4">DSM 108506</strain>
    </source>
</reference>
<dbReference type="Proteomes" id="UP000308730">
    <property type="component" value="Unassembled WGS sequence"/>
</dbReference>
<evidence type="ECO:0000259" key="2">
    <source>
        <dbReference type="Pfam" id="PF12776"/>
    </source>
</evidence>
<keyword evidence="4" id="KW-1185">Reference proteome</keyword>
<comment type="caution">
    <text evidence="3">The sequence shown here is derived from an EMBL/GenBank/DDBJ whole genome shotgun (WGS) entry which is preliminary data.</text>
</comment>
<evidence type="ECO:0000313" key="3">
    <source>
        <dbReference type="EMBL" id="THH19629.1"/>
    </source>
</evidence>
<dbReference type="PANTHER" id="PTHR46929:SF3">
    <property type="entry name" value="MYB_SANT-LIKE DOMAIN-CONTAINING PROTEIN"/>
    <property type="match status" value="1"/>
</dbReference>
<dbReference type="OrthoDB" id="3366674at2759"/>
<protein>
    <recommendedName>
        <fullName evidence="2">Myb/SANT-like domain-containing protein</fullName>
    </recommendedName>
</protein>
<gene>
    <name evidence="3" type="ORF">EUX98_g8736</name>
</gene>
<feature type="domain" description="Myb/SANT-like" evidence="2">
    <location>
        <begin position="53"/>
        <end position="145"/>
    </location>
</feature>
<dbReference type="Pfam" id="PF12776">
    <property type="entry name" value="Myb_DNA-bind_3"/>
    <property type="match status" value="1"/>
</dbReference>
<accession>A0A4S4M3G7</accession>
<dbReference type="AlphaFoldDB" id="A0A4S4M3G7"/>
<feature type="compositionally biased region" description="Low complexity" evidence="1">
    <location>
        <begin position="16"/>
        <end position="36"/>
    </location>
</feature>
<dbReference type="InterPro" id="IPR024752">
    <property type="entry name" value="Myb/SANT-like_dom"/>
</dbReference>